<organism evidence="3 4">
    <name type="scientific">Phytophthora cactorum</name>
    <dbReference type="NCBI Taxonomy" id="29920"/>
    <lineage>
        <taxon>Eukaryota</taxon>
        <taxon>Sar</taxon>
        <taxon>Stramenopiles</taxon>
        <taxon>Oomycota</taxon>
        <taxon>Peronosporomycetes</taxon>
        <taxon>Peronosporales</taxon>
        <taxon>Peronosporaceae</taxon>
        <taxon>Phytophthora</taxon>
    </lineage>
</organism>
<dbReference type="VEuPathDB" id="FungiDB:PC110_g7791"/>
<reference evidence="3 4" key="1">
    <citation type="submission" date="2018-01" db="EMBL/GenBank/DDBJ databases">
        <title>Draft genome of the strawberry crown rot pathogen Phytophthora cactorum.</title>
        <authorList>
            <person name="Armitage A.D."/>
            <person name="Lysoe E."/>
            <person name="Nellist C.F."/>
            <person name="Harrison R.J."/>
            <person name="Brurberg M.B."/>
        </authorList>
    </citation>
    <scope>NUCLEOTIDE SEQUENCE [LARGE SCALE GENOMIC DNA]</scope>
    <source>
        <strain evidence="3 4">10300</strain>
    </source>
</reference>
<proteinExistence type="predicted"/>
<comment type="caution">
    <text evidence="3">The sequence shown here is derived from an EMBL/GenBank/DDBJ whole genome shotgun (WGS) entry which is preliminary data.</text>
</comment>
<evidence type="ECO:0000313" key="2">
    <source>
        <dbReference type="EMBL" id="KAG2948998.1"/>
    </source>
</evidence>
<gene>
    <name evidence="3" type="ORF">PC110_g7791</name>
    <name evidence="2" type="ORF">PC117_g5576</name>
</gene>
<protein>
    <submittedName>
        <fullName evidence="3">Uncharacterized protein</fullName>
    </submittedName>
</protein>
<dbReference type="Proteomes" id="UP000736787">
    <property type="component" value="Unassembled WGS sequence"/>
</dbReference>
<dbReference type="Proteomes" id="UP000251314">
    <property type="component" value="Unassembled WGS sequence"/>
</dbReference>
<name>A0A329SIJ4_9STRA</name>
<dbReference type="EMBL" id="RCMK01000099">
    <property type="protein sequence ID" value="KAG2948998.1"/>
    <property type="molecule type" value="Genomic_DNA"/>
</dbReference>
<evidence type="ECO:0000313" key="3">
    <source>
        <dbReference type="EMBL" id="RAW35936.1"/>
    </source>
</evidence>
<keyword evidence="4" id="KW-1185">Reference proteome</keyword>
<dbReference type="OrthoDB" id="117025at2759"/>
<dbReference type="AlphaFoldDB" id="A0A329SIJ4"/>
<accession>A0A329SIJ4</accession>
<evidence type="ECO:0000313" key="4">
    <source>
        <dbReference type="Proteomes" id="UP000251314"/>
    </source>
</evidence>
<sequence length="51" mass="5599">MEEAIQTALQEEYSHKQARTPVTAWQGNSQPSGMQSNNSGNGTTTGRCQWT</sequence>
<evidence type="ECO:0000256" key="1">
    <source>
        <dbReference type="SAM" id="MobiDB-lite"/>
    </source>
</evidence>
<reference evidence="2" key="2">
    <citation type="submission" date="2018-10" db="EMBL/GenBank/DDBJ databases">
        <title>Effector identification in a new, highly contiguous assembly of the strawberry crown rot pathogen Phytophthora cactorum.</title>
        <authorList>
            <person name="Armitage A.D."/>
            <person name="Nellist C.F."/>
            <person name="Bates H."/>
            <person name="Vickerstaff R.J."/>
            <person name="Harrison R.J."/>
        </authorList>
    </citation>
    <scope>NUCLEOTIDE SEQUENCE</scope>
    <source>
        <strain evidence="2">4040</strain>
    </source>
</reference>
<feature type="compositionally biased region" description="Polar residues" evidence="1">
    <location>
        <begin position="23"/>
        <end position="51"/>
    </location>
</feature>
<feature type="region of interest" description="Disordered" evidence="1">
    <location>
        <begin position="1"/>
        <end position="51"/>
    </location>
</feature>
<dbReference type="EMBL" id="MJFZ01000154">
    <property type="protein sequence ID" value="RAW35936.1"/>
    <property type="molecule type" value="Genomic_DNA"/>
</dbReference>